<dbReference type="Proteomes" id="UP000516320">
    <property type="component" value="Chromosome"/>
</dbReference>
<protein>
    <submittedName>
        <fullName evidence="1">NAD-dependent dehydratase</fullName>
    </submittedName>
</protein>
<dbReference type="KEGG" id="cpoy:GP475_00060"/>
<proteinExistence type="predicted"/>
<reference evidence="1 2" key="1">
    <citation type="submission" date="2019-12" db="EMBL/GenBank/DDBJ databases">
        <title>Corynebacterium sp. nov., isolated from feces of the Anser Albifrons in China.</title>
        <authorList>
            <person name="Liu Q."/>
        </authorList>
    </citation>
    <scope>NUCLEOTIDE SEQUENCE [LARGE SCALE GENOMIC DNA]</scope>
    <source>
        <strain evidence="1 2">4H37-19</strain>
    </source>
</reference>
<dbReference type="RefSeq" id="WP_187974656.1">
    <property type="nucleotide sequence ID" value="NZ_CP046884.1"/>
</dbReference>
<evidence type="ECO:0000313" key="2">
    <source>
        <dbReference type="Proteomes" id="UP000516320"/>
    </source>
</evidence>
<name>A0A7H0SKX6_9CORY</name>
<gene>
    <name evidence="1" type="ORF">GP475_00060</name>
</gene>
<evidence type="ECO:0000313" key="1">
    <source>
        <dbReference type="EMBL" id="QNQ89201.1"/>
    </source>
</evidence>
<keyword evidence="2" id="KW-1185">Reference proteome</keyword>
<sequence length="198" mass="21892">MSNPSVLPGKVAWTGDNPFIYLKEDPAADFTSLSVFFRINASPFGIGQAALVVVRPYDEDGYGIVLTDNDSLTNYLIDEFVSKFVLFRPCSFMDKLEIISDADFKTIREGDDWIEEAHSGDRSIRLIWRDLGTPFAVDVPGPESGTGQHEMFSVFRIAQAGEVFLDGERLPGNTVQRDFLNGPGQSAGMAISETWVEV</sequence>
<accession>A0A7H0SKX6</accession>
<dbReference type="EMBL" id="CP046884">
    <property type="protein sequence ID" value="QNQ89201.1"/>
    <property type="molecule type" value="Genomic_DNA"/>
</dbReference>
<dbReference type="AlphaFoldDB" id="A0A7H0SKX6"/>
<organism evidence="1 2">
    <name type="scientific">Corynebacterium poyangense</name>
    <dbReference type="NCBI Taxonomy" id="2684405"/>
    <lineage>
        <taxon>Bacteria</taxon>
        <taxon>Bacillati</taxon>
        <taxon>Actinomycetota</taxon>
        <taxon>Actinomycetes</taxon>
        <taxon>Mycobacteriales</taxon>
        <taxon>Corynebacteriaceae</taxon>
        <taxon>Corynebacterium</taxon>
    </lineage>
</organism>